<gene>
    <name evidence="2" type="primary">akna</name>
</gene>
<evidence type="ECO:0000313" key="2">
    <source>
        <dbReference type="Ensembl" id="ENSTRUP00000067360.1"/>
    </source>
</evidence>
<feature type="compositionally biased region" description="Low complexity" evidence="1">
    <location>
        <begin position="713"/>
        <end position="725"/>
    </location>
</feature>
<feature type="region of interest" description="Disordered" evidence="1">
    <location>
        <begin position="444"/>
        <end position="474"/>
    </location>
</feature>
<dbReference type="GeneID" id="105418298"/>
<feature type="region of interest" description="Disordered" evidence="1">
    <location>
        <begin position="236"/>
        <end position="353"/>
    </location>
</feature>
<feature type="region of interest" description="Disordered" evidence="1">
    <location>
        <begin position="62"/>
        <end position="146"/>
    </location>
</feature>
<accession>A0A674N2G0</accession>
<feature type="compositionally biased region" description="Basic and acidic residues" evidence="1">
    <location>
        <begin position="121"/>
        <end position="137"/>
    </location>
</feature>
<feature type="compositionally biased region" description="Basic and acidic residues" evidence="1">
    <location>
        <begin position="457"/>
        <end position="474"/>
    </location>
</feature>
<feature type="region of interest" description="Disordered" evidence="1">
    <location>
        <begin position="1"/>
        <end position="32"/>
    </location>
</feature>
<dbReference type="GO" id="GO:0001837">
    <property type="term" value="P:epithelial to mesenchymal transition"/>
    <property type="evidence" value="ECO:0007669"/>
    <property type="project" value="TreeGrafter"/>
</dbReference>
<dbReference type="GeneTree" id="ENSGT00940000154254"/>
<evidence type="ECO:0000256" key="1">
    <source>
        <dbReference type="SAM" id="MobiDB-lite"/>
    </source>
</evidence>
<dbReference type="GO" id="GO:0005813">
    <property type="term" value="C:centrosome"/>
    <property type="evidence" value="ECO:0007669"/>
    <property type="project" value="TreeGrafter"/>
</dbReference>
<dbReference type="RefSeq" id="XP_029693854.1">
    <property type="nucleotide sequence ID" value="XM_029837994.1"/>
</dbReference>
<feature type="compositionally biased region" description="Polar residues" evidence="1">
    <location>
        <begin position="971"/>
        <end position="981"/>
    </location>
</feature>
<dbReference type="InterPro" id="IPR052655">
    <property type="entry name" value="AKNA_Centrosome-Trans_reg"/>
</dbReference>
<keyword evidence="3" id="KW-1185">Reference proteome</keyword>
<proteinExistence type="predicted"/>
<dbReference type="PANTHER" id="PTHR21510:SF15">
    <property type="entry name" value="MICROTUBULE ORGANIZATION PROTEIN AKNA"/>
    <property type="match status" value="1"/>
</dbReference>
<feature type="compositionally biased region" description="Polar residues" evidence="1">
    <location>
        <begin position="295"/>
        <end position="307"/>
    </location>
</feature>
<feature type="region of interest" description="Disordered" evidence="1">
    <location>
        <begin position="679"/>
        <end position="839"/>
    </location>
</feature>
<name>A0A674N2G0_TAKRU</name>
<feature type="compositionally biased region" description="Basic residues" evidence="1">
    <location>
        <begin position="861"/>
        <end position="875"/>
    </location>
</feature>
<dbReference type="Ensembl" id="ENSTRUT00000067714.1">
    <property type="protein sequence ID" value="ENSTRUP00000067360.1"/>
    <property type="gene ID" value="ENSTRUG00000026954.1"/>
</dbReference>
<protein>
    <recommendedName>
        <fullName evidence="4">AKNA domain-containing protein</fullName>
    </recommendedName>
</protein>
<feature type="compositionally biased region" description="Basic and acidic residues" evidence="1">
    <location>
        <begin position="80"/>
        <end position="92"/>
    </location>
</feature>
<dbReference type="GO" id="GO:0060234">
    <property type="term" value="P:neuroblast delamination"/>
    <property type="evidence" value="ECO:0007669"/>
    <property type="project" value="TreeGrafter"/>
</dbReference>
<dbReference type="GO" id="GO:0021849">
    <property type="term" value="P:neuroblast division in subventricular zone"/>
    <property type="evidence" value="ECO:0007669"/>
    <property type="project" value="TreeGrafter"/>
</dbReference>
<organism evidence="2 3">
    <name type="scientific">Takifugu rubripes</name>
    <name type="common">Japanese pufferfish</name>
    <name type="synonym">Fugu rubripes</name>
    <dbReference type="NCBI Taxonomy" id="31033"/>
    <lineage>
        <taxon>Eukaryota</taxon>
        <taxon>Metazoa</taxon>
        <taxon>Chordata</taxon>
        <taxon>Craniata</taxon>
        <taxon>Vertebrata</taxon>
        <taxon>Euteleostomi</taxon>
        <taxon>Actinopterygii</taxon>
        <taxon>Neopterygii</taxon>
        <taxon>Teleostei</taxon>
        <taxon>Neoteleostei</taxon>
        <taxon>Acanthomorphata</taxon>
        <taxon>Eupercaria</taxon>
        <taxon>Tetraodontiformes</taxon>
        <taxon>Tetradontoidea</taxon>
        <taxon>Tetraodontidae</taxon>
        <taxon>Takifugu</taxon>
    </lineage>
</organism>
<feature type="region of interest" description="Disordered" evidence="1">
    <location>
        <begin position="1071"/>
        <end position="1090"/>
    </location>
</feature>
<dbReference type="KEGG" id="tru:105418298"/>
<feature type="compositionally biased region" description="Low complexity" evidence="1">
    <location>
        <begin position="894"/>
        <end position="903"/>
    </location>
</feature>
<reference evidence="2" key="3">
    <citation type="submission" date="2025-09" db="UniProtKB">
        <authorList>
            <consortium name="Ensembl"/>
        </authorList>
    </citation>
    <scope>IDENTIFICATION</scope>
</reference>
<feature type="compositionally biased region" description="Basic and acidic residues" evidence="1">
    <location>
        <begin position="628"/>
        <end position="650"/>
    </location>
</feature>
<feature type="compositionally biased region" description="Polar residues" evidence="1">
    <location>
        <begin position="444"/>
        <end position="453"/>
    </location>
</feature>
<evidence type="ECO:0000313" key="3">
    <source>
        <dbReference type="Proteomes" id="UP000005226"/>
    </source>
</evidence>
<dbReference type="RefSeq" id="XP_029693855.1">
    <property type="nucleotide sequence ID" value="XM_029837995.1"/>
</dbReference>
<dbReference type="OrthoDB" id="10035553at2759"/>
<dbReference type="RefSeq" id="XP_029693856.1">
    <property type="nucleotide sequence ID" value="XM_029837996.1"/>
</dbReference>
<dbReference type="OMA" id="PHLAMTE"/>
<reference evidence="2" key="2">
    <citation type="submission" date="2025-08" db="UniProtKB">
        <authorList>
            <consortium name="Ensembl"/>
        </authorList>
    </citation>
    <scope>IDENTIFICATION</scope>
</reference>
<reference evidence="2 3" key="1">
    <citation type="journal article" date="2011" name="Genome Biol. Evol.">
        <title>Integration of the genetic map and genome assembly of fugu facilitates insights into distinct features of genome evolution in teleosts and mammals.</title>
        <authorList>
            <person name="Kai W."/>
            <person name="Kikuchi K."/>
            <person name="Tohari S."/>
            <person name="Chew A.K."/>
            <person name="Tay A."/>
            <person name="Fujiwara A."/>
            <person name="Hosoya S."/>
            <person name="Suetake H."/>
            <person name="Naruse K."/>
            <person name="Brenner S."/>
            <person name="Suzuki Y."/>
            <person name="Venkatesh B."/>
        </authorList>
    </citation>
    <scope>NUCLEOTIDE SEQUENCE [LARGE SCALE GENOMIC DNA]</scope>
</reference>
<dbReference type="InParanoid" id="A0A674N2G0"/>
<dbReference type="AlphaFoldDB" id="A0A674N2G0"/>
<dbReference type="Proteomes" id="UP000005226">
    <property type="component" value="Chromosome 6"/>
</dbReference>
<dbReference type="CTD" id="80709"/>
<feature type="region of interest" description="Disordered" evidence="1">
    <location>
        <begin position="626"/>
        <end position="664"/>
    </location>
</feature>
<evidence type="ECO:0008006" key="4">
    <source>
        <dbReference type="Google" id="ProtNLM"/>
    </source>
</evidence>
<feature type="region of interest" description="Disordered" evidence="1">
    <location>
        <begin position="853"/>
        <end position="906"/>
    </location>
</feature>
<sequence length="1267" mass="138403">METKRSSGEEEVVLTPASSHTSCEGGCSQSDDHDDFVGLMDENGIIGLLEALEIVGVGEYSDDGESCHKVPSGLPAPVETETRLDEMGHDRSGSLPRRKSPAEDVQILTQSPGLNSEAEMTGDKKNKGVMRRTDRKQNRSKHTRPSGMLTQATGVAKERSRIFQRVSPATATCAREEIPAPLGIDAETFLDLSFTEGLEETHRSLPNLRLGPCFPPSAAFPGETVSGVANMLVNGSKFPDGTRQPPTPSSRTMNEGCPDAARSSASFTTEAFRNTSSRADRNPTASRKSAMLKNPSKSRPNGSTPDYSNVKPRVNFPKVLYKPPKSRLCSQRESLSTGPPTRCDSSAGGGKEVGPNMPGVPSATECQELGCPKEATRLLSELEENYNKLWIRYAEAENTIDHLRLAAKVNLHSDGPKPGHLLQSIYNQEASKFMMLNFPQAQRAETSSVSLHSNGHRTPEYTPRDPPDSPVTKEPDRILCSQANEFLHQLQTFEDLLNCRKLKPDEQRKELSQLFEGLRSLESSFLLAKDEHKLLKKEEENSHFDPDRELEGLIFDCVLYMEELREHAEQITEDLLTFEPSPTLARSPSLSEAKEYLTDPQKTHIPSVVEPQQAAAAAAAMFSSISNKSDREEAQKETLHLRTVDGKAGHNGEFNKPPDNHQSIREIPQPLALSQKNEAHLPPASKPDMQPVELEEEESNQSFEKLKVKERPQQSPQDSSPHSYSGAQPVSQPIMLDPSSRQGCEMKTSHSSSLSSLGETAALEKKNSKLQSGSCRMPSQDGIFSPETDSGFNGTESRHPTPTGVPSLLHQGAIESSSVVRNRDSKNPDSGVVTSPHPYSLLPSCCPATELRATSKFNSKQPRRTKPRKGQRRRTFTCSHQSWLKKSESEMSDVEPSSSSVSEAGRIGRYAESVTPASATSSRSSQHCHGSCAKARSFPELPNNSVSMQMLQAEVSRLHTRLESCLKERGQSVSSSATMVQENHHHPRTSTPRVSRAVNTDGGAAVRKRPCCGQRHSPDVLGCSDDPHTPPQSVVSRCTQTLSAASYTNTVHRKKDPSRTTESTIGITHRSVSVQAPEASDEPDTTHPRPAHHQAPCCHCISYQRAQAEVPAASSKESVRSCCSRHCRHCGSTDTDCPRFTHSNTNTHHQPAEAVKCCASASAAPPSSLQYLCPLPVLLCPSPSCPSPSNNNDTIAGVRSQKAARKFAASPGGRNFLDRSLNKAIRAAKHMKSTSGHMSHSLSFGLHQQQQLLTPLMSQLSQRQTSN</sequence>
<feature type="region of interest" description="Disordered" evidence="1">
    <location>
        <begin position="967"/>
        <end position="1011"/>
    </location>
</feature>
<dbReference type="PANTHER" id="PTHR21510">
    <property type="entry name" value="AKNA DOMAIN-CONTAINING PROTEIN"/>
    <property type="match status" value="1"/>
</dbReference>
<feature type="compositionally biased region" description="Polar residues" evidence="1">
    <location>
        <begin position="328"/>
        <end position="339"/>
    </location>
</feature>
<feature type="compositionally biased region" description="Polar residues" evidence="1">
    <location>
        <begin position="263"/>
        <end position="287"/>
    </location>
</feature>